<dbReference type="PATRIC" id="fig|1603606.3.peg.459"/>
<dbReference type="AlphaFoldDB" id="A0A0M5IQN4"/>
<dbReference type="GO" id="GO:0016020">
    <property type="term" value="C:membrane"/>
    <property type="evidence" value="ECO:0007669"/>
    <property type="project" value="GOC"/>
</dbReference>
<dbReference type="Gene3D" id="3.60.10.10">
    <property type="entry name" value="Endonuclease/exonuclease/phosphatase"/>
    <property type="match status" value="1"/>
</dbReference>
<dbReference type="InterPro" id="IPR036691">
    <property type="entry name" value="Endo/exonu/phosph_ase_sf"/>
</dbReference>
<dbReference type="GO" id="GO:0006506">
    <property type="term" value="P:GPI anchor biosynthetic process"/>
    <property type="evidence" value="ECO:0007669"/>
    <property type="project" value="TreeGrafter"/>
</dbReference>
<evidence type="ECO:0000259" key="1">
    <source>
        <dbReference type="Pfam" id="PF03372"/>
    </source>
</evidence>
<evidence type="ECO:0000313" key="3">
    <source>
        <dbReference type="Proteomes" id="UP000057158"/>
    </source>
</evidence>
<feature type="domain" description="Endonuclease/exonuclease/phosphatase" evidence="1">
    <location>
        <begin position="9"/>
        <end position="222"/>
    </location>
</feature>
<keyword evidence="3" id="KW-1185">Reference proteome</keyword>
<keyword evidence="2" id="KW-0540">Nuclease</keyword>
<proteinExistence type="predicted"/>
<dbReference type="Proteomes" id="UP000057158">
    <property type="component" value="Chromosome"/>
</dbReference>
<dbReference type="STRING" id="1603606.DSOUD_0423"/>
<dbReference type="Pfam" id="PF03372">
    <property type="entry name" value="Exo_endo_phos"/>
    <property type="match status" value="1"/>
</dbReference>
<gene>
    <name evidence="2" type="ORF">DSOUD_0423</name>
</gene>
<dbReference type="InterPro" id="IPR051916">
    <property type="entry name" value="GPI-anchor_lipid_remodeler"/>
</dbReference>
<reference evidence="2 3" key="1">
    <citation type="submission" date="2015-07" db="EMBL/GenBank/DDBJ databases">
        <title>Isolation and Genomic Characterization of a Novel Halophilic Metal-Reducing Deltaproteobacterium from the Deep Subsurface.</title>
        <authorList>
            <person name="Badalamenti J.P."/>
            <person name="Summers Z.M."/>
            <person name="Gralnick J.A."/>
            <person name="Bond D.R."/>
        </authorList>
    </citation>
    <scope>NUCLEOTIDE SEQUENCE [LARGE SCALE GENOMIC DNA]</scope>
    <source>
        <strain evidence="2 3">WTL</strain>
    </source>
</reference>
<accession>A0A0M5IQN4</accession>
<dbReference type="EMBL" id="CP010802">
    <property type="protein sequence ID" value="ALC15218.1"/>
    <property type="molecule type" value="Genomic_DNA"/>
</dbReference>
<evidence type="ECO:0000313" key="2">
    <source>
        <dbReference type="EMBL" id="ALC15218.1"/>
    </source>
</evidence>
<dbReference type="KEGG" id="des:DSOUD_0423"/>
<dbReference type="GO" id="GO:0004519">
    <property type="term" value="F:endonuclease activity"/>
    <property type="evidence" value="ECO:0007669"/>
    <property type="project" value="UniProtKB-KW"/>
</dbReference>
<dbReference type="PANTHER" id="PTHR14859:SF15">
    <property type="entry name" value="ENDONUCLEASE_EXONUCLEASE_PHOSPHATASE DOMAIN-CONTAINING PROTEIN"/>
    <property type="match status" value="1"/>
</dbReference>
<protein>
    <submittedName>
        <fullName evidence="2">Metal-dependent hydrolase, endonuclease/exonuclease/phosphatase family</fullName>
    </submittedName>
</protein>
<keyword evidence="2" id="KW-0269">Exonuclease</keyword>
<dbReference type="GO" id="GO:0004527">
    <property type="term" value="F:exonuclease activity"/>
    <property type="evidence" value="ECO:0007669"/>
    <property type="project" value="UniProtKB-KW"/>
</dbReference>
<dbReference type="RefSeq" id="WP_157671698.1">
    <property type="nucleotide sequence ID" value="NZ_CP010802.1"/>
</dbReference>
<sequence length="232" mass="26195">MNRPELKLATWNIHRAVGRDGRRDLARTAQVIGELAADIVGLQEVDNRIHSRGSDLEALQELTGMAIVAGPTLQRPEGDYGNALLTRLPVLEINRHDISVRKREPRGLLIVDLNWQGERIRVAVTHLGLGLRERRVQIRRLIDCLSQGDKQALILMGDFNEWLFLGSPMRWLHGRFGSSVSPATFPSRFPFLRLDHILSDPPERLTAKKSHNFPLAVTASDHLPLTACYRRS</sequence>
<dbReference type="SUPFAM" id="SSF56219">
    <property type="entry name" value="DNase I-like"/>
    <property type="match status" value="1"/>
</dbReference>
<name>A0A0M5IQN4_9BACT</name>
<dbReference type="OrthoDB" id="9813425at2"/>
<keyword evidence="2" id="KW-0255">Endonuclease</keyword>
<dbReference type="PANTHER" id="PTHR14859">
    <property type="entry name" value="CALCOFLUOR WHITE HYPERSENSITIVE PROTEIN PRECURSOR"/>
    <property type="match status" value="1"/>
</dbReference>
<keyword evidence="2" id="KW-0378">Hydrolase</keyword>
<organism evidence="2 3">
    <name type="scientific">Desulfuromonas soudanensis</name>
    <dbReference type="NCBI Taxonomy" id="1603606"/>
    <lineage>
        <taxon>Bacteria</taxon>
        <taxon>Pseudomonadati</taxon>
        <taxon>Thermodesulfobacteriota</taxon>
        <taxon>Desulfuromonadia</taxon>
        <taxon>Desulfuromonadales</taxon>
        <taxon>Desulfuromonadaceae</taxon>
        <taxon>Desulfuromonas</taxon>
    </lineage>
</organism>
<dbReference type="InterPro" id="IPR005135">
    <property type="entry name" value="Endo/exonuclease/phosphatase"/>
</dbReference>